<dbReference type="EMBL" id="MN740879">
    <property type="protein sequence ID" value="QHU16322.1"/>
    <property type="molecule type" value="Genomic_DNA"/>
</dbReference>
<evidence type="ECO:0000256" key="1">
    <source>
        <dbReference type="SAM" id="Phobius"/>
    </source>
</evidence>
<accession>A0A6C0KE68</accession>
<keyword evidence="1" id="KW-1133">Transmembrane helix</keyword>
<dbReference type="Pfam" id="PF13385">
    <property type="entry name" value="Laminin_G_3"/>
    <property type="match status" value="1"/>
</dbReference>
<dbReference type="Gene3D" id="2.60.120.200">
    <property type="match status" value="1"/>
</dbReference>
<keyword evidence="1" id="KW-0472">Membrane</keyword>
<evidence type="ECO:0008006" key="3">
    <source>
        <dbReference type="Google" id="ProtNLM"/>
    </source>
</evidence>
<dbReference type="SUPFAM" id="SSF49899">
    <property type="entry name" value="Concanavalin A-like lectins/glucanases"/>
    <property type="match status" value="1"/>
</dbReference>
<dbReference type="AlphaFoldDB" id="A0A6C0KE68"/>
<organism evidence="2">
    <name type="scientific">viral metagenome</name>
    <dbReference type="NCBI Taxonomy" id="1070528"/>
    <lineage>
        <taxon>unclassified sequences</taxon>
        <taxon>metagenomes</taxon>
        <taxon>organismal metagenomes</taxon>
    </lineage>
</organism>
<name>A0A6C0KE68_9ZZZZ</name>
<sequence>MKIESIMIGLGIMIILLTTYSFLFGGNINASSLSGRNILIFVILTIVVVLMYSYLFEDNRESKLSRSVRDATTMKIISAKDFASSINTNYTYSIWFYVKDWNYRFGEPKIIFGRTDNNNDPAPSVILTPSLNNVNVSLAVYPSKESQQAQIHTCTLNNVPLQTWTNLIMTINNRALDLYLDGKLVRTCILPGVPKVVSSSSVLLTPDGGFSGNTANFRYLNYAINPSEAYDIYKDGFGGGGILSSLGGLINKYRIKIAFLENNKELNSFEL</sequence>
<proteinExistence type="predicted"/>
<keyword evidence="1" id="KW-0812">Transmembrane</keyword>
<dbReference type="InterPro" id="IPR013320">
    <property type="entry name" value="ConA-like_dom_sf"/>
</dbReference>
<feature type="transmembrane region" description="Helical" evidence="1">
    <location>
        <begin position="6"/>
        <end position="26"/>
    </location>
</feature>
<evidence type="ECO:0000313" key="2">
    <source>
        <dbReference type="EMBL" id="QHU16322.1"/>
    </source>
</evidence>
<protein>
    <recommendedName>
        <fullName evidence="3">Lectin/glucanase superfamily protein</fullName>
    </recommendedName>
</protein>
<reference evidence="2" key="1">
    <citation type="journal article" date="2020" name="Nature">
        <title>Giant virus diversity and host interactions through global metagenomics.</title>
        <authorList>
            <person name="Schulz F."/>
            <person name="Roux S."/>
            <person name="Paez-Espino D."/>
            <person name="Jungbluth S."/>
            <person name="Walsh D.A."/>
            <person name="Denef V.J."/>
            <person name="McMahon K.D."/>
            <person name="Konstantinidis K.T."/>
            <person name="Eloe-Fadrosh E.A."/>
            <person name="Kyrpides N.C."/>
            <person name="Woyke T."/>
        </authorList>
    </citation>
    <scope>NUCLEOTIDE SEQUENCE</scope>
    <source>
        <strain evidence="2">GVMAG-S-3300011013-78</strain>
    </source>
</reference>
<feature type="transmembrane region" description="Helical" evidence="1">
    <location>
        <begin position="38"/>
        <end position="56"/>
    </location>
</feature>